<reference evidence="3" key="1">
    <citation type="submission" date="2019-03" db="EMBL/GenBank/DDBJ databases">
        <title>Snf2 controls pulcherriminic acid biosynthesis and connects pigmentation and antifungal activity of the yeast Metschnikowia pulcherrima.</title>
        <authorList>
            <person name="Gore-Lloyd D."/>
            <person name="Sumann I."/>
            <person name="Brachmann A.O."/>
            <person name="Schneeberger K."/>
            <person name="Ortiz-Merino R.A."/>
            <person name="Moreno-Beltran M."/>
            <person name="Schlaefli M."/>
            <person name="Kirner P."/>
            <person name="Santos Kron A."/>
            <person name="Wolfe K.H."/>
            <person name="Piel J."/>
            <person name="Ahrens C.H."/>
            <person name="Henk D."/>
            <person name="Freimoser F.M."/>
        </authorList>
    </citation>
    <scope>NUCLEOTIDE SEQUENCE [LARGE SCALE GENOMIC DNA]</scope>
    <source>
        <strain evidence="3">APC 1.2</strain>
    </source>
</reference>
<name>A0A4P6XJ98_9ASCO</name>
<protein>
    <submittedName>
        <fullName evidence="2">Uncharacterized protein</fullName>
    </submittedName>
</protein>
<gene>
    <name evidence="2" type="ORF">METSCH_A07920</name>
</gene>
<evidence type="ECO:0000313" key="3">
    <source>
        <dbReference type="Proteomes" id="UP000292447"/>
    </source>
</evidence>
<proteinExistence type="predicted"/>
<dbReference type="AlphaFoldDB" id="A0A4P6XJ98"/>
<feature type="region of interest" description="Disordered" evidence="1">
    <location>
        <begin position="215"/>
        <end position="270"/>
    </location>
</feature>
<dbReference type="EMBL" id="CP034456">
    <property type="protein sequence ID" value="QBM86156.1"/>
    <property type="molecule type" value="Genomic_DNA"/>
</dbReference>
<keyword evidence="3" id="KW-1185">Reference proteome</keyword>
<evidence type="ECO:0000313" key="2">
    <source>
        <dbReference type="EMBL" id="QBM86156.1"/>
    </source>
</evidence>
<evidence type="ECO:0000256" key="1">
    <source>
        <dbReference type="SAM" id="MobiDB-lite"/>
    </source>
</evidence>
<organism evidence="2 3">
    <name type="scientific">Metschnikowia aff. pulcherrima</name>
    <dbReference type="NCBI Taxonomy" id="2163413"/>
    <lineage>
        <taxon>Eukaryota</taxon>
        <taxon>Fungi</taxon>
        <taxon>Dikarya</taxon>
        <taxon>Ascomycota</taxon>
        <taxon>Saccharomycotina</taxon>
        <taxon>Pichiomycetes</taxon>
        <taxon>Metschnikowiaceae</taxon>
        <taxon>Metschnikowia</taxon>
    </lineage>
</organism>
<accession>A0A4P6XJ98</accession>
<dbReference type="Proteomes" id="UP000292447">
    <property type="component" value="Chromosome I"/>
</dbReference>
<feature type="compositionally biased region" description="Polar residues" evidence="1">
    <location>
        <begin position="241"/>
        <end position="261"/>
    </location>
</feature>
<sequence>MEKPPATSVFQTAYSTLKRPTTAAVVKMLQKLVSQYPPAQSRKKIGAVDLQRLIEKATKAQKKAMSSQQTLVEALTTWAADLPNEEVSSMMRDFTFLIDSVGLAFATQADRLNSFKVKLGAIASREDRQRFLLSIHDNLQKQYNDTALKLGPQAQQATLYLDQIEESEYNLKLIEQQLARTASINLRAAITEYLTWLQGALMTLNQKANLLAGQIREGDPSSPVRRLEMPTNDQPVGECLTDSTKASPLNTRPPENNSSLGSGKKDRSRQSLGLREIAELLKREDFFANNVAREHDDLASRYRDFDIRNFEENREGWGMHS</sequence>